<dbReference type="GO" id="GO:0005737">
    <property type="term" value="C:cytoplasm"/>
    <property type="evidence" value="ECO:0007669"/>
    <property type="project" value="TreeGrafter"/>
</dbReference>
<name>A0A9W8Q8Z7_AKAMU</name>
<organism evidence="2 3">
    <name type="scientific">Akanthomyces muscarius</name>
    <name type="common">Entomopathogenic fungus</name>
    <name type="synonym">Lecanicillium muscarium</name>
    <dbReference type="NCBI Taxonomy" id="2231603"/>
    <lineage>
        <taxon>Eukaryota</taxon>
        <taxon>Fungi</taxon>
        <taxon>Dikarya</taxon>
        <taxon>Ascomycota</taxon>
        <taxon>Pezizomycotina</taxon>
        <taxon>Sordariomycetes</taxon>
        <taxon>Hypocreomycetidae</taxon>
        <taxon>Hypocreales</taxon>
        <taxon>Cordycipitaceae</taxon>
        <taxon>Akanthomyces</taxon>
    </lineage>
</organism>
<proteinExistence type="predicted"/>
<evidence type="ECO:0000313" key="3">
    <source>
        <dbReference type="Proteomes" id="UP001144673"/>
    </source>
</evidence>
<dbReference type="KEGG" id="amus:LMH87_002744"/>
<reference evidence="2" key="1">
    <citation type="journal article" date="2023" name="Access Microbiol">
        <title>De-novo genome assembly for Akanthomyces muscarius, a biocontrol agent of insect agricultural pests.</title>
        <authorList>
            <person name="Erdos Z."/>
            <person name="Studholme D.J."/>
            <person name="Raymond B."/>
            <person name="Sharma M."/>
        </authorList>
    </citation>
    <scope>NUCLEOTIDE SEQUENCE</scope>
    <source>
        <strain evidence="2">Ve6</strain>
    </source>
</reference>
<feature type="domain" description="FAD dependent oxidoreductase" evidence="1">
    <location>
        <begin position="35"/>
        <end position="417"/>
    </location>
</feature>
<dbReference type="InterPro" id="IPR006076">
    <property type="entry name" value="FAD-dep_OxRdtase"/>
</dbReference>
<keyword evidence="3" id="KW-1185">Reference proteome</keyword>
<dbReference type="EMBL" id="JAJHUN010000010">
    <property type="protein sequence ID" value="KAJ4148265.1"/>
    <property type="molecule type" value="Genomic_DNA"/>
</dbReference>
<dbReference type="Proteomes" id="UP001144673">
    <property type="component" value="Chromosome 3"/>
</dbReference>
<protein>
    <recommendedName>
        <fullName evidence="1">FAD dependent oxidoreductase domain-containing protein</fullName>
    </recommendedName>
</protein>
<dbReference type="Pfam" id="PF01266">
    <property type="entry name" value="DAO"/>
    <property type="match status" value="1"/>
</dbReference>
<dbReference type="PANTHER" id="PTHR13847:SF279">
    <property type="entry name" value="FAD DEPENDENT OXIDOREDUCTASE DOMAIN-CONTAINING PROTEIN-RELATED"/>
    <property type="match status" value="1"/>
</dbReference>
<dbReference type="AlphaFoldDB" id="A0A9W8Q8Z7"/>
<gene>
    <name evidence="2" type="ORF">LMH87_002744</name>
</gene>
<dbReference type="Gene3D" id="3.30.9.10">
    <property type="entry name" value="D-Amino Acid Oxidase, subunit A, domain 2"/>
    <property type="match status" value="1"/>
</dbReference>
<dbReference type="SUPFAM" id="SSF51905">
    <property type="entry name" value="FAD/NAD(P)-binding domain"/>
    <property type="match status" value="1"/>
</dbReference>
<sequence length="454" mass="49776">MNFTPVANSTASYWLSEPHRLASFCSSATVPKQVDIAIIGTGLAGVATAYHILKNSDPQKRPSITLIEARDACSGATARNGGHIKIKLASLKDWYEKHGVDAAAELVAWSEAQRHCLQKIAEEEGIECEFQVRRSFDMLFDEEHAVGLKSWLTTRQKKGVTWLKDMQWVEGPYLDRITGVKGAVGAFSSPAISLWPYKFVIGLLERVIELGATLHTNTPVESIQNPNTEGSPVILSTSRGEVRANKVVYASNGYVAGLLPQYRRVIVPILGQNSRIVPNQATLDRLSTIATTFNFHYSTAWVDYLNPRPDGAVIHGGGGRSLAPDDRSGKGLNSRFNSVDDSRLLNDQVAEDFRAFDEQHFYGWENSEAKVGSTWTGVMGITKDGLPHAGRVPGTSNQWILARFNGGGMLLIPTMTQGIAKMVAQGEELEDTNIPAQFKTTEARLSNIFTEISE</sequence>
<evidence type="ECO:0000313" key="2">
    <source>
        <dbReference type="EMBL" id="KAJ4148265.1"/>
    </source>
</evidence>
<dbReference type="RefSeq" id="XP_056051206.1">
    <property type="nucleotide sequence ID" value="XM_056194250.1"/>
</dbReference>
<accession>A0A9W8Q8Z7</accession>
<dbReference type="GeneID" id="80889903"/>
<dbReference type="Gene3D" id="3.50.50.60">
    <property type="entry name" value="FAD/NAD(P)-binding domain"/>
    <property type="match status" value="1"/>
</dbReference>
<dbReference type="PANTHER" id="PTHR13847">
    <property type="entry name" value="SARCOSINE DEHYDROGENASE-RELATED"/>
    <property type="match status" value="1"/>
</dbReference>
<evidence type="ECO:0000259" key="1">
    <source>
        <dbReference type="Pfam" id="PF01266"/>
    </source>
</evidence>
<comment type="caution">
    <text evidence="2">The sequence shown here is derived from an EMBL/GenBank/DDBJ whole genome shotgun (WGS) entry which is preliminary data.</text>
</comment>
<dbReference type="InterPro" id="IPR036188">
    <property type="entry name" value="FAD/NAD-bd_sf"/>
</dbReference>